<gene>
    <name evidence="1" type="ORF">HND93_32830</name>
</gene>
<accession>A0ABX2TMD9</accession>
<keyword evidence="2" id="KW-1185">Reference proteome</keyword>
<proteinExistence type="predicted"/>
<organism evidence="1 2">
    <name type="scientific">Azospirillum oleiclasticum</name>
    <dbReference type="NCBI Taxonomy" id="2735135"/>
    <lineage>
        <taxon>Bacteria</taxon>
        <taxon>Pseudomonadati</taxon>
        <taxon>Pseudomonadota</taxon>
        <taxon>Alphaproteobacteria</taxon>
        <taxon>Rhodospirillales</taxon>
        <taxon>Azospirillaceae</taxon>
        <taxon>Azospirillum</taxon>
    </lineage>
</organism>
<sequence>MAKAPTDNAVIDAFKHAVAGRGGPLARLVKGFSTDDLAAAFARHPVDLILALSFATGRKQERERIADEVREYRRKLRQERRS</sequence>
<reference evidence="1 2" key="1">
    <citation type="submission" date="2020-05" db="EMBL/GenBank/DDBJ databases">
        <title>Azospirillum oleiclasticum sp. nov, a nitrogen-fixing and heavy crude oil-emulsifying bacterium isolated from the crude oil of Yumen Oilfield.</title>
        <authorList>
            <person name="Wu D."/>
            <person name="Cai M."/>
            <person name="Zhang X."/>
        </authorList>
    </citation>
    <scope>NUCLEOTIDE SEQUENCE [LARGE SCALE GENOMIC DNA]</scope>
    <source>
        <strain evidence="1 2">ROY-1-1-2</strain>
    </source>
</reference>
<protein>
    <submittedName>
        <fullName evidence="1">Uncharacterized protein</fullName>
    </submittedName>
</protein>
<comment type="caution">
    <text evidence="1">The sequence shown here is derived from an EMBL/GenBank/DDBJ whole genome shotgun (WGS) entry which is preliminary data.</text>
</comment>
<dbReference type="EMBL" id="JABFDB010000041">
    <property type="protein sequence ID" value="NYZ24514.1"/>
    <property type="molecule type" value="Genomic_DNA"/>
</dbReference>
<evidence type="ECO:0000313" key="1">
    <source>
        <dbReference type="EMBL" id="NYZ24514.1"/>
    </source>
</evidence>
<dbReference type="Proteomes" id="UP000584642">
    <property type="component" value="Unassembled WGS sequence"/>
</dbReference>
<name>A0ABX2TMD9_9PROT</name>
<dbReference type="RefSeq" id="WP_180286292.1">
    <property type="nucleotide sequence ID" value="NZ_JABFDB010000041.1"/>
</dbReference>
<evidence type="ECO:0000313" key="2">
    <source>
        <dbReference type="Proteomes" id="UP000584642"/>
    </source>
</evidence>